<accession>A0ABV8HDE9</accession>
<name>A0ABV8HDE9_9ACTN</name>
<dbReference type="RefSeq" id="WP_386425004.1">
    <property type="nucleotide sequence ID" value="NZ_JBHSBB010000001.1"/>
</dbReference>
<feature type="DNA-binding region" description="H-T-H motif" evidence="4">
    <location>
        <begin position="57"/>
        <end position="76"/>
    </location>
</feature>
<feature type="region of interest" description="Disordered" evidence="5">
    <location>
        <begin position="1"/>
        <end position="33"/>
    </location>
</feature>
<dbReference type="EMBL" id="JBHSBB010000001">
    <property type="protein sequence ID" value="MFC4030094.1"/>
    <property type="molecule type" value="Genomic_DNA"/>
</dbReference>
<dbReference type="SUPFAM" id="SSF48498">
    <property type="entry name" value="Tetracyclin repressor-like, C-terminal domain"/>
    <property type="match status" value="1"/>
</dbReference>
<feature type="domain" description="HTH tetR-type" evidence="7">
    <location>
        <begin position="32"/>
        <end position="94"/>
    </location>
</feature>
<dbReference type="Gene3D" id="1.10.10.60">
    <property type="entry name" value="Homeodomain-like"/>
    <property type="match status" value="1"/>
</dbReference>
<evidence type="ECO:0000256" key="2">
    <source>
        <dbReference type="ARBA" id="ARBA00023125"/>
    </source>
</evidence>
<sequence length="217" mass="22997">MSTSRNPSAGTVSRPGPLPIPVGSQPGRRRRPETARAVLRAALDLLDDPGIGYRGLTMQAVAARSGVSKATLYRWWPDKAHLVVDAYRSKSARDIAAVASSGDLRTDLAAYLGRLAFALVRRDSGTAISEMMLAAAGDPSFGKLFRETLLDDRRKALVDILLAARDRGELRADAELEVAADAAMGAIHHRLLLTKRPIDGSFAGTLADLLAGGLGAS</sequence>
<reference evidence="9" key="1">
    <citation type="journal article" date="2019" name="Int. J. Syst. Evol. Microbiol.">
        <title>The Global Catalogue of Microorganisms (GCM) 10K type strain sequencing project: providing services to taxonomists for standard genome sequencing and annotation.</title>
        <authorList>
            <consortium name="The Broad Institute Genomics Platform"/>
            <consortium name="The Broad Institute Genome Sequencing Center for Infectious Disease"/>
            <person name="Wu L."/>
            <person name="Ma J."/>
        </authorList>
    </citation>
    <scope>NUCLEOTIDE SEQUENCE [LARGE SCALE GENOMIC DNA]</scope>
    <source>
        <strain evidence="9">CGMCC 4.7237</strain>
    </source>
</reference>
<dbReference type="InterPro" id="IPR050109">
    <property type="entry name" value="HTH-type_TetR-like_transc_reg"/>
</dbReference>
<evidence type="ECO:0000259" key="6">
    <source>
        <dbReference type="PROSITE" id="PS50943"/>
    </source>
</evidence>
<evidence type="ECO:0000313" key="8">
    <source>
        <dbReference type="EMBL" id="MFC4030094.1"/>
    </source>
</evidence>
<evidence type="ECO:0000256" key="4">
    <source>
        <dbReference type="PROSITE-ProRule" id="PRU00335"/>
    </source>
</evidence>
<keyword evidence="3" id="KW-0804">Transcription</keyword>
<dbReference type="PROSITE" id="PS50943">
    <property type="entry name" value="HTH_CROC1"/>
    <property type="match status" value="1"/>
</dbReference>
<dbReference type="Gene3D" id="1.10.357.10">
    <property type="entry name" value="Tetracycline Repressor, domain 2"/>
    <property type="match status" value="1"/>
</dbReference>
<dbReference type="Proteomes" id="UP001595765">
    <property type="component" value="Unassembled WGS sequence"/>
</dbReference>
<dbReference type="SUPFAM" id="SSF46689">
    <property type="entry name" value="Homeodomain-like"/>
    <property type="match status" value="1"/>
</dbReference>
<dbReference type="Pfam" id="PF16859">
    <property type="entry name" value="TetR_C_11"/>
    <property type="match status" value="1"/>
</dbReference>
<keyword evidence="1" id="KW-0805">Transcription regulation</keyword>
<dbReference type="InterPro" id="IPR011075">
    <property type="entry name" value="TetR_C"/>
</dbReference>
<evidence type="ECO:0000259" key="7">
    <source>
        <dbReference type="PROSITE" id="PS50977"/>
    </source>
</evidence>
<evidence type="ECO:0000256" key="5">
    <source>
        <dbReference type="SAM" id="MobiDB-lite"/>
    </source>
</evidence>
<protein>
    <submittedName>
        <fullName evidence="8">TetR/AcrR family transcriptional regulator</fullName>
    </submittedName>
</protein>
<dbReference type="PANTHER" id="PTHR30055">
    <property type="entry name" value="HTH-TYPE TRANSCRIPTIONAL REGULATOR RUTR"/>
    <property type="match status" value="1"/>
</dbReference>
<evidence type="ECO:0000256" key="1">
    <source>
        <dbReference type="ARBA" id="ARBA00023015"/>
    </source>
</evidence>
<gene>
    <name evidence="8" type="ORF">ACFO3J_01255</name>
</gene>
<evidence type="ECO:0000313" key="9">
    <source>
        <dbReference type="Proteomes" id="UP001595765"/>
    </source>
</evidence>
<proteinExistence type="predicted"/>
<dbReference type="InterPro" id="IPR009057">
    <property type="entry name" value="Homeodomain-like_sf"/>
</dbReference>
<keyword evidence="9" id="KW-1185">Reference proteome</keyword>
<dbReference type="Pfam" id="PF00440">
    <property type="entry name" value="TetR_N"/>
    <property type="match status" value="1"/>
</dbReference>
<feature type="compositionally biased region" description="Polar residues" evidence="5">
    <location>
        <begin position="1"/>
        <end position="11"/>
    </location>
</feature>
<dbReference type="InterPro" id="IPR001387">
    <property type="entry name" value="Cro/C1-type_HTH"/>
</dbReference>
<evidence type="ECO:0000256" key="3">
    <source>
        <dbReference type="ARBA" id="ARBA00023163"/>
    </source>
</evidence>
<dbReference type="PROSITE" id="PS50977">
    <property type="entry name" value="HTH_TETR_2"/>
    <property type="match status" value="1"/>
</dbReference>
<dbReference type="InterPro" id="IPR001647">
    <property type="entry name" value="HTH_TetR"/>
</dbReference>
<comment type="caution">
    <text evidence="8">The sequence shown here is derived from an EMBL/GenBank/DDBJ whole genome shotgun (WGS) entry which is preliminary data.</text>
</comment>
<feature type="domain" description="HTH cro/C1-type" evidence="6">
    <location>
        <begin position="54"/>
        <end position="75"/>
    </location>
</feature>
<dbReference type="PANTHER" id="PTHR30055:SF148">
    <property type="entry name" value="TETR-FAMILY TRANSCRIPTIONAL REGULATOR"/>
    <property type="match status" value="1"/>
</dbReference>
<organism evidence="8 9">
    <name type="scientific">Streptomyces polygonati</name>
    <dbReference type="NCBI Taxonomy" id="1617087"/>
    <lineage>
        <taxon>Bacteria</taxon>
        <taxon>Bacillati</taxon>
        <taxon>Actinomycetota</taxon>
        <taxon>Actinomycetes</taxon>
        <taxon>Kitasatosporales</taxon>
        <taxon>Streptomycetaceae</taxon>
        <taxon>Streptomyces</taxon>
    </lineage>
</organism>
<keyword evidence="2 4" id="KW-0238">DNA-binding</keyword>
<dbReference type="InterPro" id="IPR036271">
    <property type="entry name" value="Tet_transcr_reg_TetR-rel_C_sf"/>
</dbReference>